<comment type="caution">
    <text evidence="7">The sequence shown here is derived from an EMBL/GenBank/DDBJ whole genome shotgun (WGS) entry which is preliminary data.</text>
</comment>
<dbReference type="GO" id="GO:0046873">
    <property type="term" value="F:metal ion transmembrane transporter activity"/>
    <property type="evidence" value="ECO:0007669"/>
    <property type="project" value="InterPro"/>
</dbReference>
<keyword evidence="3 6" id="KW-0812">Transmembrane</keyword>
<gene>
    <name evidence="7" type="ORF">GF068_08745</name>
</gene>
<evidence type="ECO:0000256" key="5">
    <source>
        <dbReference type="ARBA" id="ARBA00023136"/>
    </source>
</evidence>
<evidence type="ECO:0000256" key="4">
    <source>
        <dbReference type="ARBA" id="ARBA00022989"/>
    </source>
</evidence>
<dbReference type="GO" id="GO:0016020">
    <property type="term" value="C:membrane"/>
    <property type="evidence" value="ECO:0007669"/>
    <property type="project" value="UniProtKB-SubCell"/>
</dbReference>
<dbReference type="InterPro" id="IPR001727">
    <property type="entry name" value="GDT1-like"/>
</dbReference>
<feature type="transmembrane region" description="Helical" evidence="6">
    <location>
        <begin position="69"/>
        <end position="88"/>
    </location>
</feature>
<dbReference type="PANTHER" id="PTHR12608:SF1">
    <property type="entry name" value="TRANSMEMBRANE PROTEIN 165"/>
    <property type="match status" value="1"/>
</dbReference>
<organism evidence="7 8">
    <name type="scientific">Polyangium spumosum</name>
    <dbReference type="NCBI Taxonomy" id="889282"/>
    <lineage>
        <taxon>Bacteria</taxon>
        <taxon>Pseudomonadati</taxon>
        <taxon>Myxococcota</taxon>
        <taxon>Polyangia</taxon>
        <taxon>Polyangiales</taxon>
        <taxon>Polyangiaceae</taxon>
        <taxon>Polyangium</taxon>
    </lineage>
</organism>
<comment type="caution">
    <text evidence="6">Lacks conserved residue(s) required for the propagation of feature annotation.</text>
</comment>
<keyword evidence="4 6" id="KW-1133">Transmembrane helix</keyword>
<evidence type="ECO:0000256" key="6">
    <source>
        <dbReference type="RuleBase" id="RU365102"/>
    </source>
</evidence>
<sequence>MDWKLFASTFAAIFLAEMGDKTQIATLTLAGSGSSRWVVFAASALALVATSAVAVLLGEVVSRYVPAIWVKRAAGLVFVVLGVIYLVGAKESGAAPTPGSGAPERDA</sequence>
<feature type="transmembrane region" description="Helical" evidence="6">
    <location>
        <begin position="37"/>
        <end position="57"/>
    </location>
</feature>
<evidence type="ECO:0000256" key="1">
    <source>
        <dbReference type="ARBA" id="ARBA00004141"/>
    </source>
</evidence>
<comment type="similarity">
    <text evidence="2 6">Belongs to the GDT1 family.</text>
</comment>
<dbReference type="AlphaFoldDB" id="A0A6N7PT25"/>
<dbReference type="PANTHER" id="PTHR12608">
    <property type="entry name" value="TRANSMEMBRANE PROTEIN HTP-1 RELATED"/>
    <property type="match status" value="1"/>
</dbReference>
<dbReference type="RefSeq" id="WP_153818851.1">
    <property type="nucleotide sequence ID" value="NZ_WJIE01000002.1"/>
</dbReference>
<dbReference type="OrthoDB" id="9801356at2"/>
<keyword evidence="8" id="KW-1185">Reference proteome</keyword>
<evidence type="ECO:0000256" key="3">
    <source>
        <dbReference type="ARBA" id="ARBA00022692"/>
    </source>
</evidence>
<comment type="subcellular location">
    <subcellularLocation>
        <location evidence="1 6">Membrane</location>
        <topology evidence="1 6">Multi-pass membrane protein</topology>
    </subcellularLocation>
</comment>
<accession>A0A6N7PT25</accession>
<evidence type="ECO:0000256" key="2">
    <source>
        <dbReference type="ARBA" id="ARBA00009190"/>
    </source>
</evidence>
<dbReference type="EMBL" id="WJIE01000002">
    <property type="protein sequence ID" value="MRG92011.1"/>
    <property type="molecule type" value="Genomic_DNA"/>
</dbReference>
<protein>
    <recommendedName>
        <fullName evidence="6">GDT1 family protein</fullName>
    </recommendedName>
</protein>
<dbReference type="Proteomes" id="UP000440224">
    <property type="component" value="Unassembled WGS sequence"/>
</dbReference>
<keyword evidence="5 6" id="KW-0472">Membrane</keyword>
<dbReference type="Pfam" id="PF01169">
    <property type="entry name" value="GDT1"/>
    <property type="match status" value="1"/>
</dbReference>
<reference evidence="7 8" key="1">
    <citation type="submission" date="2019-10" db="EMBL/GenBank/DDBJ databases">
        <title>A soil myxobacterium in the family Polyangiaceae.</title>
        <authorList>
            <person name="Li Y."/>
            <person name="Wang J."/>
        </authorList>
    </citation>
    <scope>NUCLEOTIDE SEQUENCE [LARGE SCALE GENOMIC DNA]</scope>
    <source>
        <strain evidence="7 8">DSM 14734</strain>
    </source>
</reference>
<proteinExistence type="inferred from homology"/>
<name>A0A6N7PT25_9BACT</name>
<evidence type="ECO:0000313" key="8">
    <source>
        <dbReference type="Proteomes" id="UP000440224"/>
    </source>
</evidence>
<evidence type="ECO:0000313" key="7">
    <source>
        <dbReference type="EMBL" id="MRG92011.1"/>
    </source>
</evidence>